<proteinExistence type="inferred from homology"/>
<sequence>NWLTADDATRKAVQRAIPLIEKSASIYIEERSCFSCHHQALTVMALGRAKLAGFTVQDNSVSAQTKFTLEYFGDRKDRLPKGEGVPGGSYSAGYALAGLAAAKEPANETIQALVQYLLKKQNKDGSWRIGTHRPPLEDSHFTATALGIKGTPKGTHTQRASNWLKQAKAKSTEDHTFKVLGLHWAKADQEKTAAAKALLKLQREDGGWAQLPKMKSDAYSTGQALAALKQSGLLKINSPQYKQGVAWLLKNQKADGSWQVKTRSKPIQKYFESGFPHGQDQFISISATCWAVMALLAK</sequence>
<evidence type="ECO:0000256" key="2">
    <source>
        <dbReference type="ARBA" id="ARBA00022737"/>
    </source>
</evidence>
<feature type="non-terminal residue" evidence="4">
    <location>
        <position position="1"/>
    </location>
</feature>
<dbReference type="EMBL" id="UINC01033133">
    <property type="protein sequence ID" value="SVB21924.1"/>
    <property type="molecule type" value="Genomic_DNA"/>
</dbReference>
<accession>A0A382C7Q5</accession>
<dbReference type="PANTHER" id="PTHR11764">
    <property type="entry name" value="TERPENE CYCLASE/MUTASE FAMILY MEMBER"/>
    <property type="match status" value="1"/>
</dbReference>
<protein>
    <recommendedName>
        <fullName evidence="3">Squalene cyclase C-terminal domain-containing protein</fullName>
    </recommendedName>
</protein>
<dbReference type="GO" id="GO:0005811">
    <property type="term" value="C:lipid droplet"/>
    <property type="evidence" value="ECO:0007669"/>
    <property type="project" value="InterPro"/>
</dbReference>
<name>A0A382C7Q5_9ZZZZ</name>
<evidence type="ECO:0000313" key="4">
    <source>
        <dbReference type="EMBL" id="SVB21924.1"/>
    </source>
</evidence>
<dbReference type="InterPro" id="IPR008930">
    <property type="entry name" value="Terpenoid_cyclase/PrenylTrfase"/>
</dbReference>
<evidence type="ECO:0000256" key="1">
    <source>
        <dbReference type="ARBA" id="ARBA00009755"/>
    </source>
</evidence>
<gene>
    <name evidence="4" type="ORF">METZ01_LOCUS174778</name>
</gene>
<dbReference type="AlphaFoldDB" id="A0A382C7Q5"/>
<feature type="domain" description="Squalene cyclase C-terminal" evidence="3">
    <location>
        <begin position="175"/>
        <end position="297"/>
    </location>
</feature>
<dbReference type="Gene3D" id="1.50.10.20">
    <property type="match status" value="2"/>
</dbReference>
<dbReference type="SUPFAM" id="SSF48239">
    <property type="entry name" value="Terpenoid cyclases/Protein prenyltransferases"/>
    <property type="match status" value="1"/>
</dbReference>
<dbReference type="Pfam" id="PF13243">
    <property type="entry name" value="SQHop_cyclase_C"/>
    <property type="match status" value="1"/>
</dbReference>
<dbReference type="InterPro" id="IPR032696">
    <property type="entry name" value="SQ_cyclase_C"/>
</dbReference>
<comment type="similarity">
    <text evidence="1">Belongs to the terpene cyclase/mutase family.</text>
</comment>
<evidence type="ECO:0000259" key="3">
    <source>
        <dbReference type="Pfam" id="PF13243"/>
    </source>
</evidence>
<dbReference type="InterPro" id="IPR018333">
    <property type="entry name" value="Squalene_cyclase"/>
</dbReference>
<dbReference type="PANTHER" id="PTHR11764:SF20">
    <property type="entry name" value="LANOSTEROL SYNTHASE"/>
    <property type="match status" value="1"/>
</dbReference>
<reference evidence="4" key="1">
    <citation type="submission" date="2018-05" db="EMBL/GenBank/DDBJ databases">
        <authorList>
            <person name="Lanie J.A."/>
            <person name="Ng W.-L."/>
            <person name="Kazmierczak K.M."/>
            <person name="Andrzejewski T.M."/>
            <person name="Davidsen T.M."/>
            <person name="Wayne K.J."/>
            <person name="Tettelin H."/>
            <person name="Glass J.I."/>
            <person name="Rusch D."/>
            <person name="Podicherti R."/>
            <person name="Tsui H.-C.T."/>
            <person name="Winkler M.E."/>
        </authorList>
    </citation>
    <scope>NUCLEOTIDE SEQUENCE</scope>
</reference>
<dbReference type="GO" id="GO:0016104">
    <property type="term" value="P:triterpenoid biosynthetic process"/>
    <property type="evidence" value="ECO:0007669"/>
    <property type="project" value="InterPro"/>
</dbReference>
<dbReference type="CDD" id="cd00688">
    <property type="entry name" value="ISOPREN_C2_like"/>
    <property type="match status" value="1"/>
</dbReference>
<keyword evidence="2" id="KW-0677">Repeat</keyword>
<dbReference type="GO" id="GO:0016866">
    <property type="term" value="F:intramolecular transferase activity"/>
    <property type="evidence" value="ECO:0007669"/>
    <property type="project" value="InterPro"/>
</dbReference>
<organism evidence="4">
    <name type="scientific">marine metagenome</name>
    <dbReference type="NCBI Taxonomy" id="408172"/>
    <lineage>
        <taxon>unclassified sequences</taxon>
        <taxon>metagenomes</taxon>
        <taxon>ecological metagenomes</taxon>
    </lineage>
</organism>